<evidence type="ECO:0000256" key="1">
    <source>
        <dbReference type="SAM" id="MobiDB-lite"/>
    </source>
</evidence>
<sequence>MPSLFSRSRTISTPGKKSPFLPGGSTVAPYDEFGRVNSKGSGSGIPLGFTAKKDRDKDKKRGQDAKTRARTISSPRPDASDLGDLVAQIPDGSFLLLNLDRPRDESGEEKTLEHDYGSLSYERHVILGLDEVARLVDVVAVELGTRCLTTPFIFSTLALDISPTAIKRLIRAFLETCANPTSEEAEHRWREEARFAGPHELGMCIRWGLARVVRVVGGQAVRGLISWDHYTEFRDSEAALHYPSAHFATFLPVLPPVLRTILLTLLSLLIRFTAHSASSGHTPPTLSPLFGPLLFGLGPASLSFHHTYIHYLRSVNAMEHLLLAFIRWQDAPKVSGSPSDINTNIAFGSATTLGVPTRLKDWIRGYPSMLPSLRVKDKQERPQARRGARTMRVVSVRRNVRMYSPDLVKTAASWASGPRSGQDSSHGLAGSKEWERTAPSALKLQPRYSEGYKKRMDMPANFHPYTGPAGMSSTTSSTSSATSILCDEKDHFAMGLGIRENEDRFRTLTELKWGEFETMGFGTAQADEKKLQFDLTESARTSRVSKRSSMNWNDFSTAGFSRTDAPLSATLQFSTPVAHTISSWPTHSADIAKKLKKTQRSLPPFGWDTEPVMGSEEMIEEAFMDVFCDLVYGGGWMDIERGEETDRECNWALIEFKSLPITKTTATPGSDPRSATIVFLFEEFVPLEYRQQLVKESGSKRRMPFLFSPSSKSKPWKPAATLNGRPYVVGHVPKSPTYREVEFEGLLRSNGSKILTLSKPAPATPSVMLSPVSPADDRPWTPRPGTAGSLQVDLTHNPPTPAKKLERVASDAPLTPSNTRKSRFRIPVPSPTTLRRPGLVPAEYSTVDFETRLASYSDDEWNETASTKALTPAQKQERRLSRDDAWVDILVASHHRRMASQEAERNVPGVRGLKGGRSDPELASQEVAQVLANVRARSPLSDDEDNNAHTSTVLSVPVATPKQEELEENDPDIDSVMSYPQRKKLGYFDLHPERRPGGGTPLTVRPQANADDSDGDDVPDELVYGIPENVPVPPPKPLRASFETEESEYAPTSSPSPIRDIDVPEIVDSEEPREEKESGHTRAESTTLPHLMQIATDVSKSASQSKTAALIEMYREREKQGFSPPSPPRPPLRSSSLEAALPPLPVSVPSPVSVPESDTLEIEDEPDIDPETDFLTPPNTVFDESGRNSPGRYVHGAPLHNVIEEEEEE</sequence>
<evidence type="ECO:0000313" key="3">
    <source>
        <dbReference type="EMBL" id="KIK91993.1"/>
    </source>
</evidence>
<accession>A0A0D0DL77</accession>
<dbReference type="InParanoid" id="A0A0D0DL77"/>
<feature type="region of interest" description="Disordered" evidence="1">
    <location>
        <begin position="938"/>
        <end position="1090"/>
    </location>
</feature>
<keyword evidence="4" id="KW-1185">Reference proteome</keyword>
<proteinExistence type="predicted"/>
<organism evidence="3 4">
    <name type="scientific">Paxillus rubicundulus Ve08.2h10</name>
    <dbReference type="NCBI Taxonomy" id="930991"/>
    <lineage>
        <taxon>Eukaryota</taxon>
        <taxon>Fungi</taxon>
        <taxon>Dikarya</taxon>
        <taxon>Basidiomycota</taxon>
        <taxon>Agaricomycotina</taxon>
        <taxon>Agaricomycetes</taxon>
        <taxon>Agaricomycetidae</taxon>
        <taxon>Boletales</taxon>
        <taxon>Paxilineae</taxon>
        <taxon>Paxillaceae</taxon>
        <taxon>Paxillus</taxon>
    </lineage>
</organism>
<feature type="compositionally biased region" description="Polar residues" evidence="1">
    <location>
        <begin position="1"/>
        <end position="15"/>
    </location>
</feature>
<dbReference type="PANTHER" id="PTHR28093:SF1">
    <property type="entry name" value="MORPHOGENESIS-RELATED PROTEIN MSB1"/>
    <property type="match status" value="1"/>
</dbReference>
<feature type="compositionally biased region" description="Basic and acidic residues" evidence="1">
    <location>
        <begin position="51"/>
        <end position="67"/>
    </location>
</feature>
<name>A0A0D0DL77_9AGAM</name>
<dbReference type="InterPro" id="IPR037508">
    <property type="entry name" value="Msb1/Mug8"/>
</dbReference>
<dbReference type="Proteomes" id="UP000054538">
    <property type="component" value="Unassembled WGS sequence"/>
</dbReference>
<feature type="domain" description="Meiotically up-regulated protein Msb1/Mug8" evidence="2">
    <location>
        <begin position="130"/>
        <end position="327"/>
    </location>
</feature>
<dbReference type="SUPFAM" id="SSF48350">
    <property type="entry name" value="GTPase activation domain, GAP"/>
    <property type="match status" value="1"/>
</dbReference>
<feature type="region of interest" description="Disordered" evidence="1">
    <location>
        <begin position="757"/>
        <end position="837"/>
    </location>
</feature>
<dbReference type="OrthoDB" id="3362494at2759"/>
<dbReference type="AlphaFoldDB" id="A0A0D0DL77"/>
<reference evidence="3 4" key="1">
    <citation type="submission" date="2014-04" db="EMBL/GenBank/DDBJ databases">
        <authorList>
            <consortium name="DOE Joint Genome Institute"/>
            <person name="Kuo A."/>
            <person name="Kohler A."/>
            <person name="Jargeat P."/>
            <person name="Nagy L.G."/>
            <person name="Floudas D."/>
            <person name="Copeland A."/>
            <person name="Barry K.W."/>
            <person name="Cichocki N."/>
            <person name="Veneault-Fourrey C."/>
            <person name="LaButti K."/>
            <person name="Lindquist E.A."/>
            <person name="Lipzen A."/>
            <person name="Lundell T."/>
            <person name="Morin E."/>
            <person name="Murat C."/>
            <person name="Sun H."/>
            <person name="Tunlid A."/>
            <person name="Henrissat B."/>
            <person name="Grigoriev I.V."/>
            <person name="Hibbett D.S."/>
            <person name="Martin F."/>
            <person name="Nordberg H.P."/>
            <person name="Cantor M.N."/>
            <person name="Hua S.X."/>
        </authorList>
    </citation>
    <scope>NUCLEOTIDE SEQUENCE [LARGE SCALE GENOMIC DNA]</scope>
    <source>
        <strain evidence="3 4">Ve08.2h10</strain>
    </source>
</reference>
<dbReference type="PANTHER" id="PTHR28093">
    <property type="entry name" value="MORPHOGENESIS-RELATED PROTEIN MSB1"/>
    <property type="match status" value="1"/>
</dbReference>
<dbReference type="InterPro" id="IPR008936">
    <property type="entry name" value="Rho_GTPase_activation_prot"/>
</dbReference>
<feature type="compositionally biased region" description="Acidic residues" evidence="1">
    <location>
        <begin position="1011"/>
        <end position="1020"/>
    </location>
</feature>
<reference evidence="4" key="2">
    <citation type="submission" date="2015-01" db="EMBL/GenBank/DDBJ databases">
        <title>Evolutionary Origins and Diversification of the Mycorrhizal Mutualists.</title>
        <authorList>
            <consortium name="DOE Joint Genome Institute"/>
            <consortium name="Mycorrhizal Genomics Consortium"/>
            <person name="Kohler A."/>
            <person name="Kuo A."/>
            <person name="Nagy L.G."/>
            <person name="Floudas D."/>
            <person name="Copeland A."/>
            <person name="Barry K.W."/>
            <person name="Cichocki N."/>
            <person name="Veneault-Fourrey C."/>
            <person name="LaButti K."/>
            <person name="Lindquist E.A."/>
            <person name="Lipzen A."/>
            <person name="Lundell T."/>
            <person name="Morin E."/>
            <person name="Murat C."/>
            <person name="Riley R."/>
            <person name="Ohm R."/>
            <person name="Sun H."/>
            <person name="Tunlid A."/>
            <person name="Henrissat B."/>
            <person name="Grigoriev I.V."/>
            <person name="Hibbett D.S."/>
            <person name="Martin F."/>
        </authorList>
    </citation>
    <scope>NUCLEOTIDE SEQUENCE [LARGE SCALE GENOMIC DNA]</scope>
    <source>
        <strain evidence="4">Ve08.2h10</strain>
    </source>
</reference>
<feature type="compositionally biased region" description="Acidic residues" evidence="1">
    <location>
        <begin position="1158"/>
        <end position="1172"/>
    </location>
</feature>
<feature type="region of interest" description="Disordered" evidence="1">
    <location>
        <begin position="1"/>
        <end position="83"/>
    </location>
</feature>
<protein>
    <recommendedName>
        <fullName evidence="2">Meiotically up-regulated protein Msb1/Mug8 domain-containing protein</fullName>
    </recommendedName>
</protein>
<evidence type="ECO:0000259" key="2">
    <source>
        <dbReference type="Pfam" id="PF08101"/>
    </source>
</evidence>
<dbReference type="STRING" id="930991.A0A0D0DL77"/>
<feature type="compositionally biased region" description="Basic and acidic residues" evidence="1">
    <location>
        <begin position="1073"/>
        <end position="1083"/>
    </location>
</feature>
<feature type="region of interest" description="Disordered" evidence="1">
    <location>
        <begin position="899"/>
        <end position="921"/>
    </location>
</feature>
<evidence type="ECO:0000313" key="4">
    <source>
        <dbReference type="Proteomes" id="UP000054538"/>
    </source>
</evidence>
<feature type="region of interest" description="Disordered" evidence="1">
    <location>
        <begin position="1113"/>
        <end position="1209"/>
    </location>
</feature>
<dbReference type="HOGENOM" id="CLU_002468_0_0_1"/>
<feature type="region of interest" description="Disordered" evidence="1">
    <location>
        <begin position="413"/>
        <end position="440"/>
    </location>
</feature>
<dbReference type="InterPro" id="IPR012965">
    <property type="entry name" value="Msb1/Mug8_dom"/>
</dbReference>
<gene>
    <name evidence="3" type="ORF">PAXRUDRAFT_148271</name>
</gene>
<dbReference type="EMBL" id="KN825326">
    <property type="protein sequence ID" value="KIK91993.1"/>
    <property type="molecule type" value="Genomic_DNA"/>
</dbReference>
<dbReference type="Pfam" id="PF08101">
    <property type="entry name" value="Msb1-Mug8_dom"/>
    <property type="match status" value="1"/>
</dbReference>
<feature type="compositionally biased region" description="Acidic residues" evidence="1">
    <location>
        <begin position="1063"/>
        <end position="1072"/>
    </location>
</feature>
<feature type="compositionally biased region" description="Low complexity" evidence="1">
    <location>
        <begin position="1132"/>
        <end position="1141"/>
    </location>
</feature>